<evidence type="ECO:0000313" key="1">
    <source>
        <dbReference type="EMBL" id="KAK6934056.1"/>
    </source>
</evidence>
<name>A0AAN8VQ98_9MAGN</name>
<sequence length="426" mass="49611">MSKRVLLPKRITRFRNTSRVPILWVPKKYISLRGRGELLQRLVFEIPPAGYVDVHYKDYCSIQGTTIVVHVYPKILNEVDVGDVQCTLIADQIRDKVEIRLRYADGRRVDCESDERTFPGGIRRERRKEFDLKGEGAGKILVNVKESSRHVEINISALKGYEKHVIVELVKERHTRISDKAVQCNHHTCRVIILYDADKLSTDALLYIKWLLERYKGCNKVLFCCNDASKIHAIKTLCTVIQLLPPPNHEIVQFLEFIAEKEGIELPREVAEKIADNNSFTRDQMIRTGWEEVIANIAKNIIQEQSPKQLYLIRGKLQTLIEHDVSPTFIADSLYAELKIHLKEQFQPQFVDLYKEFSGDEGRMLDSAKTFFLAPTRRKEQGKRINDPLKKNSYHFMRIEEFIAKFMSWYKVTVLNKRTIPQRVEA</sequence>
<gene>
    <name evidence="1" type="ORF">RJ641_036950</name>
</gene>
<dbReference type="InterPro" id="IPR008921">
    <property type="entry name" value="DNA_pol3_clamp-load_cplx_C"/>
</dbReference>
<reference evidence="1 2" key="1">
    <citation type="submission" date="2023-12" db="EMBL/GenBank/DDBJ databases">
        <title>A high-quality genome assembly for Dillenia turbinata (Dilleniales).</title>
        <authorList>
            <person name="Chanderbali A."/>
        </authorList>
    </citation>
    <scope>NUCLEOTIDE SEQUENCE [LARGE SCALE GENOMIC DNA]</scope>
    <source>
        <strain evidence="1">LSX21</strain>
        <tissue evidence="1">Leaf</tissue>
    </source>
</reference>
<dbReference type="PANTHER" id="PTHR11669">
    <property type="entry name" value="REPLICATION FACTOR C / DNA POLYMERASE III GAMMA-TAU SUBUNIT"/>
    <property type="match status" value="1"/>
</dbReference>
<keyword evidence="2" id="KW-1185">Reference proteome</keyword>
<organism evidence="1 2">
    <name type="scientific">Dillenia turbinata</name>
    <dbReference type="NCBI Taxonomy" id="194707"/>
    <lineage>
        <taxon>Eukaryota</taxon>
        <taxon>Viridiplantae</taxon>
        <taxon>Streptophyta</taxon>
        <taxon>Embryophyta</taxon>
        <taxon>Tracheophyta</taxon>
        <taxon>Spermatophyta</taxon>
        <taxon>Magnoliopsida</taxon>
        <taxon>eudicotyledons</taxon>
        <taxon>Gunneridae</taxon>
        <taxon>Pentapetalae</taxon>
        <taxon>Dilleniales</taxon>
        <taxon>Dilleniaceae</taxon>
        <taxon>Dillenia</taxon>
    </lineage>
</organism>
<dbReference type="GO" id="GO:0003677">
    <property type="term" value="F:DNA binding"/>
    <property type="evidence" value="ECO:0007669"/>
    <property type="project" value="InterPro"/>
</dbReference>
<evidence type="ECO:0000313" key="2">
    <source>
        <dbReference type="Proteomes" id="UP001370490"/>
    </source>
</evidence>
<dbReference type="InterPro" id="IPR050238">
    <property type="entry name" value="DNA_Rep/Repair_Clamp_Loader"/>
</dbReference>
<accession>A0AAN8VQ98</accession>
<dbReference type="SUPFAM" id="SSF48019">
    <property type="entry name" value="post-AAA+ oligomerization domain-like"/>
    <property type="match status" value="1"/>
</dbReference>
<proteinExistence type="predicted"/>
<dbReference type="Gene3D" id="1.20.272.10">
    <property type="match status" value="1"/>
</dbReference>
<comment type="caution">
    <text evidence="1">The sequence shown here is derived from an EMBL/GenBank/DDBJ whole genome shotgun (WGS) entry which is preliminary data.</text>
</comment>
<dbReference type="Gene3D" id="3.40.50.300">
    <property type="entry name" value="P-loop containing nucleotide triphosphate hydrolases"/>
    <property type="match status" value="1"/>
</dbReference>
<dbReference type="AlphaFoldDB" id="A0AAN8VQ98"/>
<dbReference type="GO" id="GO:0006281">
    <property type="term" value="P:DNA repair"/>
    <property type="evidence" value="ECO:0007669"/>
    <property type="project" value="TreeGrafter"/>
</dbReference>
<dbReference type="InterPro" id="IPR027417">
    <property type="entry name" value="P-loop_NTPase"/>
</dbReference>
<dbReference type="EMBL" id="JBAMMX010000009">
    <property type="protein sequence ID" value="KAK6934056.1"/>
    <property type="molecule type" value="Genomic_DNA"/>
</dbReference>
<dbReference type="GO" id="GO:0005663">
    <property type="term" value="C:DNA replication factor C complex"/>
    <property type="evidence" value="ECO:0007669"/>
    <property type="project" value="TreeGrafter"/>
</dbReference>
<dbReference type="GO" id="GO:0006261">
    <property type="term" value="P:DNA-templated DNA replication"/>
    <property type="evidence" value="ECO:0007669"/>
    <property type="project" value="TreeGrafter"/>
</dbReference>
<dbReference type="Proteomes" id="UP001370490">
    <property type="component" value="Unassembled WGS sequence"/>
</dbReference>
<dbReference type="GO" id="GO:0003689">
    <property type="term" value="F:DNA clamp loader activity"/>
    <property type="evidence" value="ECO:0007669"/>
    <property type="project" value="TreeGrafter"/>
</dbReference>
<evidence type="ECO:0008006" key="3">
    <source>
        <dbReference type="Google" id="ProtNLM"/>
    </source>
</evidence>
<dbReference type="SUPFAM" id="SSF52540">
    <property type="entry name" value="P-loop containing nucleoside triphosphate hydrolases"/>
    <property type="match status" value="1"/>
</dbReference>
<protein>
    <recommendedName>
        <fullName evidence="3">Replication factor C subunit 3</fullName>
    </recommendedName>
</protein>
<dbReference type="GO" id="GO:0005634">
    <property type="term" value="C:nucleus"/>
    <property type="evidence" value="ECO:0007669"/>
    <property type="project" value="TreeGrafter"/>
</dbReference>
<dbReference type="PANTHER" id="PTHR11669:SF52">
    <property type="entry name" value="OS10G0574500 PROTEIN"/>
    <property type="match status" value="1"/>
</dbReference>